<feature type="region of interest" description="Disordered" evidence="12">
    <location>
        <begin position="1"/>
        <end position="24"/>
    </location>
</feature>
<reference evidence="14" key="1">
    <citation type="submission" date="2018-05" db="EMBL/GenBank/DDBJ databases">
        <authorList>
            <person name="Lanie J.A."/>
            <person name="Ng W.-L."/>
            <person name="Kazmierczak K.M."/>
            <person name="Andrzejewski T.M."/>
            <person name="Davidsen T.M."/>
            <person name="Wayne K.J."/>
            <person name="Tettelin H."/>
            <person name="Glass J.I."/>
            <person name="Rusch D."/>
            <person name="Podicherti R."/>
            <person name="Tsui H.-C.T."/>
            <person name="Winkler M.E."/>
        </authorList>
    </citation>
    <scope>NUCLEOTIDE SEQUENCE</scope>
</reference>
<evidence type="ECO:0000256" key="4">
    <source>
        <dbReference type="ARBA" id="ARBA00022448"/>
    </source>
</evidence>
<dbReference type="Gene3D" id="6.10.250.2080">
    <property type="match status" value="1"/>
</dbReference>
<evidence type="ECO:0000256" key="9">
    <source>
        <dbReference type="ARBA" id="ARBA00022989"/>
    </source>
</evidence>
<dbReference type="GO" id="GO:0009306">
    <property type="term" value="P:protein secretion"/>
    <property type="evidence" value="ECO:0007669"/>
    <property type="project" value="InterPro"/>
</dbReference>
<evidence type="ECO:0000256" key="6">
    <source>
        <dbReference type="ARBA" id="ARBA00022692"/>
    </source>
</evidence>
<feature type="transmembrane region" description="Helical" evidence="13">
    <location>
        <begin position="144"/>
        <end position="166"/>
    </location>
</feature>
<evidence type="ECO:0000256" key="8">
    <source>
        <dbReference type="ARBA" id="ARBA00022927"/>
    </source>
</evidence>
<keyword evidence="5" id="KW-1003">Cell membrane</keyword>
<dbReference type="GO" id="GO:0005886">
    <property type="term" value="C:plasma membrane"/>
    <property type="evidence" value="ECO:0007669"/>
    <property type="project" value="UniProtKB-SubCell"/>
</dbReference>
<proteinExistence type="inferred from homology"/>
<dbReference type="PANTHER" id="PTHR30531:SF12">
    <property type="entry name" value="FLAGELLAR BIOSYNTHETIC PROTEIN FLHB"/>
    <property type="match status" value="1"/>
</dbReference>
<keyword evidence="7" id="KW-1005">Bacterial flagellum biogenesis</keyword>
<feature type="transmembrane region" description="Helical" evidence="13">
    <location>
        <begin position="36"/>
        <end position="54"/>
    </location>
</feature>
<dbReference type="InterPro" id="IPR006135">
    <property type="entry name" value="T3SS_substrate_exporter"/>
</dbReference>
<evidence type="ECO:0000256" key="5">
    <source>
        <dbReference type="ARBA" id="ARBA00022475"/>
    </source>
</evidence>
<keyword evidence="4" id="KW-0813">Transport</keyword>
<dbReference type="PRINTS" id="PR00950">
    <property type="entry name" value="TYPE3IMSPROT"/>
</dbReference>
<dbReference type="GO" id="GO:0044780">
    <property type="term" value="P:bacterial-type flagellum assembly"/>
    <property type="evidence" value="ECO:0007669"/>
    <property type="project" value="InterPro"/>
</dbReference>
<keyword evidence="6 13" id="KW-0812">Transmembrane</keyword>
<evidence type="ECO:0000256" key="1">
    <source>
        <dbReference type="ARBA" id="ARBA00004651"/>
    </source>
</evidence>
<gene>
    <name evidence="14" type="ORF">METZ01_LOCUS26847</name>
</gene>
<evidence type="ECO:0000256" key="7">
    <source>
        <dbReference type="ARBA" id="ARBA00022795"/>
    </source>
</evidence>
<accession>A0A381Q8N9</accession>
<comment type="similarity">
    <text evidence="2">Belongs to the type III secretion exporter family.</text>
</comment>
<dbReference type="FunFam" id="3.40.1690.10:FF:000001">
    <property type="entry name" value="Flagellar biosynthetic protein FlhB"/>
    <property type="match status" value="1"/>
</dbReference>
<dbReference type="PANTHER" id="PTHR30531">
    <property type="entry name" value="FLAGELLAR BIOSYNTHETIC PROTEIN FLHB"/>
    <property type="match status" value="1"/>
</dbReference>
<dbReference type="EMBL" id="UINC01001196">
    <property type="protein sequence ID" value="SUZ73993.1"/>
    <property type="molecule type" value="Genomic_DNA"/>
</dbReference>
<evidence type="ECO:0000256" key="3">
    <source>
        <dbReference type="ARBA" id="ARBA00021622"/>
    </source>
</evidence>
<protein>
    <recommendedName>
        <fullName evidence="3">Flagellar biosynthetic protein FlhB</fullName>
    </recommendedName>
</protein>
<comment type="subcellular location">
    <subcellularLocation>
        <location evidence="1">Cell membrane</location>
        <topology evidence="1">Multi-pass membrane protein</topology>
    </subcellularLocation>
</comment>
<feature type="transmembrane region" description="Helical" evidence="13">
    <location>
        <begin position="97"/>
        <end position="123"/>
    </location>
</feature>
<feature type="transmembrane region" description="Helical" evidence="13">
    <location>
        <begin position="186"/>
        <end position="212"/>
    </location>
</feature>
<evidence type="ECO:0000256" key="11">
    <source>
        <dbReference type="ARBA" id="ARBA00023225"/>
    </source>
</evidence>
<name>A0A381Q8N9_9ZZZZ</name>
<dbReference type="Pfam" id="PF01312">
    <property type="entry name" value="Bac_export_2"/>
    <property type="match status" value="1"/>
</dbReference>
<keyword evidence="9 13" id="KW-1133">Transmembrane helix</keyword>
<evidence type="ECO:0000256" key="2">
    <source>
        <dbReference type="ARBA" id="ARBA00010690"/>
    </source>
</evidence>
<dbReference type="NCBIfam" id="TIGR00328">
    <property type="entry name" value="flhB"/>
    <property type="match status" value="1"/>
</dbReference>
<sequence length="354" mass="39894">MAEQQGQEKTEAPTEKKRRESREEGQVAFSKELSSAALLAGIVLTLVATSPFILDSFRELMTRIFRQIASADELSINSVYTLSEEILSTMLPAFTPFIAAIVFVAIFASVIQVGAQITFKAIAPKFNKLSPLTGIKRLFSSQSLADFLKSMAKLIIVGFVGYLTYMDKISELNGLSVSTPEAILKYNFTVVAEVAGKIVLALVAIAIFDYFYQRWHHEQQMMMTKQEVKEETKQTEGDPQLKARIRQIQREMSNARMMQEVPKADALIVNPTHFSVAVLYDRDVMVAPEVTAKGADHMALRMRTVARENNVPILERPELARDLYANVEIGEDIPERFYKAIAEILAFVYRLRKR</sequence>
<dbReference type="Gene3D" id="3.40.1690.10">
    <property type="entry name" value="secretion proteins EscU"/>
    <property type="match status" value="1"/>
</dbReference>
<evidence type="ECO:0000256" key="10">
    <source>
        <dbReference type="ARBA" id="ARBA00023136"/>
    </source>
</evidence>
<organism evidence="14">
    <name type="scientific">marine metagenome</name>
    <dbReference type="NCBI Taxonomy" id="408172"/>
    <lineage>
        <taxon>unclassified sequences</taxon>
        <taxon>metagenomes</taxon>
        <taxon>ecological metagenomes</taxon>
    </lineage>
</organism>
<dbReference type="AlphaFoldDB" id="A0A381Q8N9"/>
<evidence type="ECO:0000256" key="13">
    <source>
        <dbReference type="SAM" id="Phobius"/>
    </source>
</evidence>
<dbReference type="InterPro" id="IPR029025">
    <property type="entry name" value="T3SS_substrate_exporter_C"/>
</dbReference>
<evidence type="ECO:0000256" key="12">
    <source>
        <dbReference type="SAM" id="MobiDB-lite"/>
    </source>
</evidence>
<keyword evidence="10 13" id="KW-0472">Membrane</keyword>
<evidence type="ECO:0000313" key="14">
    <source>
        <dbReference type="EMBL" id="SUZ73993.1"/>
    </source>
</evidence>
<keyword evidence="11" id="KW-1006">Bacterial flagellum protein export</keyword>
<dbReference type="InterPro" id="IPR006136">
    <property type="entry name" value="FlhB"/>
</dbReference>
<keyword evidence="8" id="KW-0653">Protein transport</keyword>
<dbReference type="SUPFAM" id="SSF160544">
    <property type="entry name" value="EscU C-terminal domain-like"/>
    <property type="match status" value="1"/>
</dbReference>